<dbReference type="SUPFAM" id="SSF51695">
    <property type="entry name" value="PLC-like phosphodiesterases"/>
    <property type="match status" value="1"/>
</dbReference>
<dbReference type="Proteomes" id="UP000286317">
    <property type="component" value="Unassembled WGS sequence"/>
</dbReference>
<evidence type="ECO:0000313" key="2">
    <source>
        <dbReference type="EMBL" id="RIM97821.1"/>
    </source>
</evidence>
<dbReference type="GO" id="GO:0006629">
    <property type="term" value="P:lipid metabolic process"/>
    <property type="evidence" value="ECO:0007669"/>
    <property type="project" value="InterPro"/>
</dbReference>
<dbReference type="InterPro" id="IPR030395">
    <property type="entry name" value="GP_PDE_dom"/>
</dbReference>
<dbReference type="PANTHER" id="PTHR46211:SF1">
    <property type="entry name" value="GLYCEROPHOSPHODIESTER PHOSPHODIESTERASE, CYTOPLASMIC"/>
    <property type="match status" value="1"/>
</dbReference>
<comment type="caution">
    <text evidence="2">The sequence shown here is derived from an EMBL/GenBank/DDBJ whole genome shotgun (WGS) entry which is preliminary data.</text>
</comment>
<feature type="domain" description="GP-PDE" evidence="1">
    <location>
        <begin position="10"/>
        <end position="246"/>
    </location>
</feature>
<protein>
    <submittedName>
        <fullName evidence="2">Glycerophosphodiester phosphodiesterase</fullName>
    </submittedName>
</protein>
<dbReference type="PROSITE" id="PS51704">
    <property type="entry name" value="GP_PDE"/>
    <property type="match status" value="1"/>
</dbReference>
<accession>A0A418ICS7</accession>
<sequence length="246" mass="28652">MHNYLEDSKVMLIAHRGFSTDFPENTRAAFETALESNVDMLEIDIHRTKDNYLVVIHDHTINRTSNGKGKVKDYTFNSLMQFDYGVVKHIKFKGQHLMTLEQVLVLIKHYPQKLLIEIKQPHFYPGIEQQLIHILEKHDIPDEKVLIQSFDQKCIRNLHKMKVGFKLGVLISKKKYWYRMPNFDKIAIYADYVNPHYSLVNHKFITAAHSFDLSVMPYTVNEPNVAKKLIMLGVDGLISDNPTKLT</sequence>
<organism evidence="2 3">
    <name type="scientific">Staphylococcus shinii</name>
    <dbReference type="NCBI Taxonomy" id="2912228"/>
    <lineage>
        <taxon>Bacteria</taxon>
        <taxon>Bacillati</taxon>
        <taxon>Bacillota</taxon>
        <taxon>Bacilli</taxon>
        <taxon>Bacillales</taxon>
        <taxon>Staphylococcaceae</taxon>
        <taxon>Staphylococcus</taxon>
    </lineage>
</organism>
<dbReference type="OrthoDB" id="384721at2"/>
<dbReference type="Pfam" id="PF03009">
    <property type="entry name" value="GDPD"/>
    <property type="match status" value="1"/>
</dbReference>
<reference evidence="2 3" key="1">
    <citation type="journal article" date="2016" name="Front. Microbiol.">
        <title>Comprehensive Phylogenetic Analysis of Bovine Non-aureus Staphylococci Species Based on Whole-Genome Sequencing.</title>
        <authorList>
            <person name="Naushad S."/>
            <person name="Barkema H.W."/>
            <person name="Luby C."/>
            <person name="Condas L.A."/>
            <person name="Nobrega D.B."/>
            <person name="Carson D.A."/>
            <person name="De Buck J."/>
        </authorList>
    </citation>
    <scope>NUCLEOTIDE SEQUENCE [LARGE SCALE GENOMIC DNA]</scope>
    <source>
        <strain evidence="2 3">SNUC 4554</strain>
    </source>
</reference>
<dbReference type="InterPro" id="IPR017946">
    <property type="entry name" value="PLC-like_Pdiesterase_TIM-brl"/>
</dbReference>
<name>A0A418ICS7_9STAP</name>
<dbReference type="PANTHER" id="PTHR46211">
    <property type="entry name" value="GLYCEROPHOSPHORYL DIESTER PHOSPHODIESTERASE"/>
    <property type="match status" value="1"/>
</dbReference>
<gene>
    <name evidence="2" type="ORF">BU112_12190</name>
</gene>
<dbReference type="EMBL" id="QXUF01000107">
    <property type="protein sequence ID" value="RIM97821.1"/>
    <property type="molecule type" value="Genomic_DNA"/>
</dbReference>
<evidence type="ECO:0000259" key="1">
    <source>
        <dbReference type="PROSITE" id="PS51704"/>
    </source>
</evidence>
<proteinExistence type="predicted"/>
<keyword evidence="3" id="KW-1185">Reference proteome</keyword>
<dbReference type="AlphaFoldDB" id="A0A418ICS7"/>
<dbReference type="RefSeq" id="WP_119585688.1">
    <property type="nucleotide sequence ID" value="NZ_JAWVBH010000001.1"/>
</dbReference>
<dbReference type="Gene3D" id="3.20.20.190">
    <property type="entry name" value="Phosphatidylinositol (PI) phosphodiesterase"/>
    <property type="match status" value="1"/>
</dbReference>
<evidence type="ECO:0000313" key="3">
    <source>
        <dbReference type="Proteomes" id="UP000286317"/>
    </source>
</evidence>
<dbReference type="GO" id="GO:0008081">
    <property type="term" value="F:phosphoric diester hydrolase activity"/>
    <property type="evidence" value="ECO:0007669"/>
    <property type="project" value="InterPro"/>
</dbReference>